<organism evidence="2 3">
    <name type="scientific">Neolentinus lepideus HHB14362 ss-1</name>
    <dbReference type="NCBI Taxonomy" id="1314782"/>
    <lineage>
        <taxon>Eukaryota</taxon>
        <taxon>Fungi</taxon>
        <taxon>Dikarya</taxon>
        <taxon>Basidiomycota</taxon>
        <taxon>Agaricomycotina</taxon>
        <taxon>Agaricomycetes</taxon>
        <taxon>Gloeophyllales</taxon>
        <taxon>Gloeophyllaceae</taxon>
        <taxon>Neolentinus</taxon>
    </lineage>
</organism>
<dbReference type="InParanoid" id="A0A165VVW4"/>
<dbReference type="EMBL" id="KV425552">
    <property type="protein sequence ID" value="KZT30277.1"/>
    <property type="molecule type" value="Genomic_DNA"/>
</dbReference>
<accession>A0A165VVW4</accession>
<dbReference type="Proteomes" id="UP000076761">
    <property type="component" value="Unassembled WGS sequence"/>
</dbReference>
<dbReference type="OrthoDB" id="10482379at2759"/>
<reference evidence="2 3" key="1">
    <citation type="journal article" date="2016" name="Mol. Biol. Evol.">
        <title>Comparative Genomics of Early-Diverging Mushroom-Forming Fungi Provides Insights into the Origins of Lignocellulose Decay Capabilities.</title>
        <authorList>
            <person name="Nagy L.G."/>
            <person name="Riley R."/>
            <person name="Tritt A."/>
            <person name="Adam C."/>
            <person name="Daum C."/>
            <person name="Floudas D."/>
            <person name="Sun H."/>
            <person name="Yadav J.S."/>
            <person name="Pangilinan J."/>
            <person name="Larsson K.H."/>
            <person name="Matsuura K."/>
            <person name="Barry K."/>
            <person name="Labutti K."/>
            <person name="Kuo R."/>
            <person name="Ohm R.A."/>
            <person name="Bhattacharya S.S."/>
            <person name="Shirouzu T."/>
            <person name="Yoshinaga Y."/>
            <person name="Martin F.M."/>
            <person name="Grigoriev I.V."/>
            <person name="Hibbett D.S."/>
        </authorList>
    </citation>
    <scope>NUCLEOTIDE SEQUENCE [LARGE SCALE GENOMIC DNA]</scope>
    <source>
        <strain evidence="2 3">HHB14362 ss-1</strain>
    </source>
</reference>
<evidence type="ECO:0000313" key="2">
    <source>
        <dbReference type="EMBL" id="KZT30277.1"/>
    </source>
</evidence>
<sequence>MLHDNTVQRYVQFLISLELSAYTEEWRMGLQHADKQGLDVGIIAVITAEQGRAWTASHVELEDVMCTDDKLEDMTITCTIEHDDNVASCQIRTFKQDSLQKISVVIVPRDAGLDTVKLNISLSQDRSDPCRKVPAMSPSPTPILSDMVPGTPSTTRLINWVENQINGPVYPDIPDESLGQQGDVHSEERSVTEPDTQAPEARFSSEEVFAFLVQLRESGKMPAPFSTPKKRKL</sequence>
<feature type="region of interest" description="Disordered" evidence="1">
    <location>
        <begin position="171"/>
        <end position="203"/>
    </location>
</feature>
<protein>
    <submittedName>
        <fullName evidence="2">Uncharacterized protein</fullName>
    </submittedName>
</protein>
<keyword evidence="3" id="KW-1185">Reference proteome</keyword>
<name>A0A165VVW4_9AGAM</name>
<gene>
    <name evidence="2" type="ORF">NEOLEDRAFT_1174573</name>
</gene>
<dbReference type="AlphaFoldDB" id="A0A165VVW4"/>
<proteinExistence type="predicted"/>
<evidence type="ECO:0000256" key="1">
    <source>
        <dbReference type="SAM" id="MobiDB-lite"/>
    </source>
</evidence>
<evidence type="ECO:0000313" key="3">
    <source>
        <dbReference type="Proteomes" id="UP000076761"/>
    </source>
</evidence>